<dbReference type="Proteomes" id="UP000247978">
    <property type="component" value="Unassembled WGS sequence"/>
</dbReference>
<dbReference type="AlphaFoldDB" id="A0A2V3WBS8"/>
<dbReference type="RefSeq" id="WP_170124486.1">
    <property type="nucleotide sequence ID" value="NZ_JBHUHB010000001.1"/>
</dbReference>
<organism evidence="2 3">
    <name type="scientific">Pseudogracilibacillus auburnensis</name>
    <dbReference type="NCBI Taxonomy" id="1494959"/>
    <lineage>
        <taxon>Bacteria</taxon>
        <taxon>Bacillati</taxon>
        <taxon>Bacillota</taxon>
        <taxon>Bacilli</taxon>
        <taxon>Bacillales</taxon>
        <taxon>Bacillaceae</taxon>
        <taxon>Pseudogracilibacillus</taxon>
    </lineage>
</organism>
<evidence type="ECO:0000256" key="1">
    <source>
        <dbReference type="SAM" id="Phobius"/>
    </source>
</evidence>
<accession>A0A2V3WBS8</accession>
<keyword evidence="1" id="KW-0472">Membrane</keyword>
<evidence type="ECO:0000313" key="2">
    <source>
        <dbReference type="EMBL" id="PXW90658.1"/>
    </source>
</evidence>
<evidence type="ECO:0000313" key="3">
    <source>
        <dbReference type="Proteomes" id="UP000247978"/>
    </source>
</evidence>
<keyword evidence="3" id="KW-1185">Reference proteome</keyword>
<name>A0A2V3WBS8_9BACI</name>
<feature type="transmembrane region" description="Helical" evidence="1">
    <location>
        <begin position="31"/>
        <end position="53"/>
    </location>
</feature>
<comment type="caution">
    <text evidence="2">The sequence shown here is derived from an EMBL/GenBank/DDBJ whole genome shotgun (WGS) entry which is preliminary data.</text>
</comment>
<reference evidence="2 3" key="1">
    <citation type="submission" date="2018-05" db="EMBL/GenBank/DDBJ databases">
        <title>Genomic Encyclopedia of Type Strains, Phase IV (KMG-IV): sequencing the most valuable type-strain genomes for metagenomic binning, comparative biology and taxonomic classification.</title>
        <authorList>
            <person name="Goeker M."/>
        </authorList>
    </citation>
    <scope>NUCLEOTIDE SEQUENCE [LARGE SCALE GENOMIC DNA]</scope>
    <source>
        <strain evidence="2 3">DSM 28556</strain>
    </source>
</reference>
<proteinExistence type="predicted"/>
<protein>
    <submittedName>
        <fullName evidence="2">Uncharacterized protein</fullName>
    </submittedName>
</protein>
<keyword evidence="1" id="KW-0812">Transmembrane</keyword>
<keyword evidence="1" id="KW-1133">Transmembrane helix</keyword>
<gene>
    <name evidence="2" type="ORF">DFR56_101572</name>
</gene>
<sequence>MKDRLLLVVLFFVLGSAIVSSLGSLSYTLKSIFYGVAMTALVVIGLVSFLKYLRDVRD</sequence>
<dbReference type="EMBL" id="QJJQ01000001">
    <property type="protein sequence ID" value="PXW90658.1"/>
    <property type="molecule type" value="Genomic_DNA"/>
</dbReference>